<dbReference type="GO" id="GO:0005506">
    <property type="term" value="F:iron ion binding"/>
    <property type="evidence" value="ECO:0007669"/>
    <property type="project" value="InterPro"/>
</dbReference>
<dbReference type="Proteomes" id="UP001265746">
    <property type="component" value="Unassembled WGS sequence"/>
</dbReference>
<dbReference type="Pfam" id="PF00067">
    <property type="entry name" value="p450"/>
    <property type="match status" value="1"/>
</dbReference>
<evidence type="ECO:0000256" key="2">
    <source>
        <dbReference type="ARBA" id="ARBA00022617"/>
    </source>
</evidence>
<dbReference type="PROSITE" id="PS00086">
    <property type="entry name" value="CYTOCHROME_P450"/>
    <property type="match status" value="1"/>
</dbReference>
<dbReference type="PANTHER" id="PTHR24305">
    <property type="entry name" value="CYTOCHROME P450"/>
    <property type="match status" value="1"/>
</dbReference>
<evidence type="ECO:0000256" key="3">
    <source>
        <dbReference type="ARBA" id="ARBA00022723"/>
    </source>
</evidence>
<keyword evidence="9" id="KW-1185">Reference proteome</keyword>
<feature type="transmembrane region" description="Helical" evidence="7">
    <location>
        <begin position="13"/>
        <end position="32"/>
    </location>
</feature>
<dbReference type="InterPro" id="IPR001128">
    <property type="entry name" value="Cyt_P450"/>
</dbReference>
<gene>
    <name evidence="8" type="ORF">N8I77_003084</name>
</gene>
<dbReference type="GO" id="GO:0004497">
    <property type="term" value="F:monooxygenase activity"/>
    <property type="evidence" value="ECO:0007669"/>
    <property type="project" value="UniProtKB-KW"/>
</dbReference>
<evidence type="ECO:0000256" key="4">
    <source>
        <dbReference type="ARBA" id="ARBA00023004"/>
    </source>
</evidence>
<keyword evidence="7" id="KW-0812">Transmembrane</keyword>
<dbReference type="Gene3D" id="1.10.630.10">
    <property type="entry name" value="Cytochrome P450"/>
    <property type="match status" value="1"/>
</dbReference>
<dbReference type="PRINTS" id="PR00385">
    <property type="entry name" value="P450"/>
</dbReference>
<proteinExistence type="inferred from homology"/>
<evidence type="ECO:0000313" key="9">
    <source>
        <dbReference type="Proteomes" id="UP001265746"/>
    </source>
</evidence>
<dbReference type="InterPro" id="IPR036396">
    <property type="entry name" value="Cyt_P450_sf"/>
</dbReference>
<evidence type="ECO:0008006" key="10">
    <source>
        <dbReference type="Google" id="ProtNLM"/>
    </source>
</evidence>
<reference evidence="8" key="1">
    <citation type="submission" date="2023-06" db="EMBL/GenBank/DDBJ databases">
        <authorList>
            <person name="Noh H."/>
        </authorList>
    </citation>
    <scope>NUCLEOTIDE SEQUENCE</scope>
    <source>
        <strain evidence="8">DUCC20226</strain>
    </source>
</reference>
<dbReference type="GO" id="GO:0016705">
    <property type="term" value="F:oxidoreductase activity, acting on paired donors, with incorporation or reduction of molecular oxygen"/>
    <property type="evidence" value="ECO:0007669"/>
    <property type="project" value="InterPro"/>
</dbReference>
<dbReference type="EMBL" id="JAUJFL010000002">
    <property type="protein sequence ID" value="KAK2609588.1"/>
    <property type="molecule type" value="Genomic_DNA"/>
</dbReference>
<keyword evidence="3 5" id="KW-0479">Metal-binding</keyword>
<protein>
    <recommendedName>
        <fullName evidence="10">Cytochrome P450</fullName>
    </recommendedName>
</protein>
<sequence>MSASESIFALAKYFVYLLIPYLLLLSAYRIFLHPLRRYPGPWLAKVTDAYGGWNALWMRFYLVIMRDHGTYGPVYRQGPNRLVFNTATALRDIYNNERVGKSFVYTLLVGAKTSPNVFNCLNKSLHRTKRKVIGQAVTERATRLFEPTLQQQVDIFIEQLRSSKEPMDITPRLRWVGLDTIGLLAFGFEFNVQRDPKHRFVLDGIFAGNFKSNCLFQFPLLYDLGLENLLASISGRSRKRFFALLEQMTSSRLGQGKHARNDLASFVAEGAQGAAMNDAKLRELLFSEGIFFLAAGGDTTAAATAALFFYITRKINSEAYKKLADEIRTTFASAAEIHSGSKLSGCHYLRACIDEAMRMAPPVPGIPWRQLAEDDPQKGQPLIIDGHLVPPGTQVGVSMYALHHNEKYFSEPYKFQPDRWLSENEAQVATMRSAFAPFSIGSRSCAGKAMAYLEASLVISKTIWHFDFEAAPGKLGRVGGGTTGRVDGRGRPDEYQLYDIFAASHKGPYLVFHPREGKNDHLGG</sequence>
<keyword evidence="2 5" id="KW-0349">Heme</keyword>
<dbReference type="InterPro" id="IPR002401">
    <property type="entry name" value="Cyt_P450_E_grp-I"/>
</dbReference>
<organism evidence="8 9">
    <name type="scientific">Phomopsis amygdali</name>
    <name type="common">Fusicoccum amygdali</name>
    <dbReference type="NCBI Taxonomy" id="1214568"/>
    <lineage>
        <taxon>Eukaryota</taxon>
        <taxon>Fungi</taxon>
        <taxon>Dikarya</taxon>
        <taxon>Ascomycota</taxon>
        <taxon>Pezizomycotina</taxon>
        <taxon>Sordariomycetes</taxon>
        <taxon>Sordariomycetidae</taxon>
        <taxon>Diaporthales</taxon>
        <taxon>Diaporthaceae</taxon>
        <taxon>Diaporthe</taxon>
    </lineage>
</organism>
<accession>A0AAD9SII2</accession>
<dbReference type="InterPro" id="IPR017972">
    <property type="entry name" value="Cyt_P450_CS"/>
</dbReference>
<keyword evidence="7" id="KW-1133">Transmembrane helix</keyword>
<dbReference type="SUPFAM" id="SSF48264">
    <property type="entry name" value="Cytochrome P450"/>
    <property type="match status" value="1"/>
</dbReference>
<comment type="cofactor">
    <cofactor evidence="1 5">
        <name>heme</name>
        <dbReference type="ChEBI" id="CHEBI:30413"/>
    </cofactor>
</comment>
<comment type="similarity">
    <text evidence="6">Belongs to the cytochrome P450 family.</text>
</comment>
<name>A0AAD9SII2_PHOAM</name>
<feature type="transmembrane region" description="Helical" evidence="7">
    <location>
        <begin position="290"/>
        <end position="311"/>
    </location>
</feature>
<evidence type="ECO:0000313" key="8">
    <source>
        <dbReference type="EMBL" id="KAK2609588.1"/>
    </source>
</evidence>
<keyword evidence="6" id="KW-0560">Oxidoreductase</keyword>
<dbReference type="InterPro" id="IPR050121">
    <property type="entry name" value="Cytochrome_P450_monoxygenase"/>
</dbReference>
<evidence type="ECO:0000256" key="1">
    <source>
        <dbReference type="ARBA" id="ARBA00001971"/>
    </source>
</evidence>
<dbReference type="PRINTS" id="PR00463">
    <property type="entry name" value="EP450I"/>
</dbReference>
<evidence type="ECO:0000256" key="7">
    <source>
        <dbReference type="SAM" id="Phobius"/>
    </source>
</evidence>
<keyword evidence="7" id="KW-0472">Membrane</keyword>
<dbReference type="PANTHER" id="PTHR24305:SF226">
    <property type="entry name" value="CYTOCHROME P450 MONOOXYGENASE"/>
    <property type="match status" value="1"/>
</dbReference>
<feature type="binding site" description="axial binding residue" evidence="5">
    <location>
        <position position="445"/>
    </location>
    <ligand>
        <name>heme</name>
        <dbReference type="ChEBI" id="CHEBI:30413"/>
    </ligand>
    <ligandPart>
        <name>Fe</name>
        <dbReference type="ChEBI" id="CHEBI:18248"/>
    </ligandPart>
</feature>
<dbReference type="GO" id="GO:0020037">
    <property type="term" value="F:heme binding"/>
    <property type="evidence" value="ECO:0007669"/>
    <property type="project" value="InterPro"/>
</dbReference>
<evidence type="ECO:0000256" key="6">
    <source>
        <dbReference type="RuleBase" id="RU000461"/>
    </source>
</evidence>
<comment type="caution">
    <text evidence="8">The sequence shown here is derived from an EMBL/GenBank/DDBJ whole genome shotgun (WGS) entry which is preliminary data.</text>
</comment>
<evidence type="ECO:0000256" key="5">
    <source>
        <dbReference type="PIRSR" id="PIRSR602401-1"/>
    </source>
</evidence>
<dbReference type="AlphaFoldDB" id="A0AAD9SII2"/>
<keyword evidence="4 5" id="KW-0408">Iron</keyword>
<keyword evidence="6" id="KW-0503">Monooxygenase</keyword>